<dbReference type="InterPro" id="IPR050469">
    <property type="entry name" value="Diguanylate_Cyclase"/>
</dbReference>
<evidence type="ECO:0000313" key="7">
    <source>
        <dbReference type="Proteomes" id="UP000002964"/>
    </source>
</evidence>
<evidence type="ECO:0000313" key="6">
    <source>
        <dbReference type="EMBL" id="EIC20352.1"/>
    </source>
</evidence>
<dbReference type="InterPro" id="IPR000160">
    <property type="entry name" value="GGDEF_dom"/>
</dbReference>
<evidence type="ECO:0000259" key="5">
    <source>
        <dbReference type="PROSITE" id="PS50887"/>
    </source>
</evidence>
<keyword evidence="7" id="KW-1185">Reference proteome</keyword>
<dbReference type="eggNOG" id="COG3706">
    <property type="taxonomic scope" value="Bacteria"/>
</dbReference>
<dbReference type="InterPro" id="IPR001789">
    <property type="entry name" value="Sig_transdc_resp-reg_receiver"/>
</dbReference>
<dbReference type="EMBL" id="JH603170">
    <property type="protein sequence ID" value="EIC20352.1"/>
    <property type="molecule type" value="Genomic_DNA"/>
</dbReference>
<dbReference type="HOGENOM" id="CLU_000445_11_28_6"/>
<comment type="caution">
    <text evidence="3">Lacks conserved residue(s) required for the propagation of feature annotation.</text>
</comment>
<protein>
    <recommendedName>
        <fullName evidence="1">diguanylate cyclase</fullName>
        <ecNumber evidence="1">2.7.7.65</ecNumber>
    </recommendedName>
</protein>
<dbReference type="InterPro" id="IPR029787">
    <property type="entry name" value="Nucleotide_cyclase"/>
</dbReference>
<dbReference type="GO" id="GO:0005886">
    <property type="term" value="C:plasma membrane"/>
    <property type="evidence" value="ECO:0007669"/>
    <property type="project" value="TreeGrafter"/>
</dbReference>
<evidence type="ECO:0000256" key="2">
    <source>
        <dbReference type="ARBA" id="ARBA00034247"/>
    </source>
</evidence>
<dbReference type="EC" id="2.7.7.65" evidence="1"/>
<evidence type="ECO:0000256" key="1">
    <source>
        <dbReference type="ARBA" id="ARBA00012528"/>
    </source>
</evidence>
<dbReference type="SUPFAM" id="SSF55073">
    <property type="entry name" value="Nucleotide cyclase"/>
    <property type="match status" value="1"/>
</dbReference>
<gene>
    <name evidence="6" type="ORF">Thi970DRAFT_03981</name>
</gene>
<dbReference type="GO" id="GO:0000160">
    <property type="term" value="P:phosphorelay signal transduction system"/>
    <property type="evidence" value="ECO:0007669"/>
    <property type="project" value="InterPro"/>
</dbReference>
<dbReference type="GO" id="GO:1902201">
    <property type="term" value="P:negative regulation of bacterial-type flagellum-dependent cell motility"/>
    <property type="evidence" value="ECO:0007669"/>
    <property type="project" value="TreeGrafter"/>
</dbReference>
<dbReference type="CDD" id="cd01949">
    <property type="entry name" value="GGDEF"/>
    <property type="match status" value="1"/>
</dbReference>
<dbReference type="Gene3D" id="3.40.50.2300">
    <property type="match status" value="1"/>
</dbReference>
<name>H8Z4U5_9GAMM</name>
<dbReference type="Pfam" id="PF00990">
    <property type="entry name" value="GGDEF"/>
    <property type="match status" value="1"/>
</dbReference>
<organism evidence="6 7">
    <name type="scientific">Thiorhodovibrio frisius</name>
    <dbReference type="NCBI Taxonomy" id="631362"/>
    <lineage>
        <taxon>Bacteria</taxon>
        <taxon>Pseudomonadati</taxon>
        <taxon>Pseudomonadota</taxon>
        <taxon>Gammaproteobacteria</taxon>
        <taxon>Chromatiales</taxon>
        <taxon>Chromatiaceae</taxon>
        <taxon>Thiorhodovibrio</taxon>
    </lineage>
</organism>
<dbReference type="PANTHER" id="PTHR45138:SF9">
    <property type="entry name" value="DIGUANYLATE CYCLASE DGCM-RELATED"/>
    <property type="match status" value="1"/>
</dbReference>
<dbReference type="InterPro" id="IPR011006">
    <property type="entry name" value="CheY-like_superfamily"/>
</dbReference>
<proteinExistence type="predicted"/>
<accession>H8Z4U5</accession>
<reference evidence="7" key="1">
    <citation type="submission" date="2011-06" db="EMBL/GenBank/DDBJ databases">
        <authorList>
            <consortium name="US DOE Joint Genome Institute (JGI-PGF)"/>
            <person name="Lucas S."/>
            <person name="Han J."/>
            <person name="Lapidus A."/>
            <person name="Cheng J.-F."/>
            <person name="Goodwin L."/>
            <person name="Pitluck S."/>
            <person name="Peters L."/>
            <person name="Land M.L."/>
            <person name="Hauser L."/>
            <person name="Vogl K."/>
            <person name="Liu Z."/>
            <person name="Overmann J."/>
            <person name="Frigaard N.-U."/>
            <person name="Bryant D.A."/>
            <person name="Woyke T.J."/>
        </authorList>
    </citation>
    <scope>NUCLEOTIDE SEQUENCE [LARGE SCALE GENOMIC DNA]</scope>
    <source>
        <strain evidence="7">970</strain>
    </source>
</reference>
<evidence type="ECO:0000259" key="4">
    <source>
        <dbReference type="PROSITE" id="PS50110"/>
    </source>
</evidence>
<feature type="domain" description="Response regulatory" evidence="4">
    <location>
        <begin position="27"/>
        <end position="147"/>
    </location>
</feature>
<reference evidence="6 7" key="2">
    <citation type="submission" date="2011-11" db="EMBL/GenBank/DDBJ databases">
        <authorList>
            <consortium name="US DOE Joint Genome Institute"/>
            <person name="Lucas S."/>
            <person name="Han J."/>
            <person name="Lapidus A."/>
            <person name="Cheng J.-F."/>
            <person name="Goodwin L."/>
            <person name="Pitluck S."/>
            <person name="Peters L."/>
            <person name="Ovchinnikova G."/>
            <person name="Zhang X."/>
            <person name="Detter J.C."/>
            <person name="Han C."/>
            <person name="Tapia R."/>
            <person name="Land M."/>
            <person name="Hauser L."/>
            <person name="Kyrpides N."/>
            <person name="Ivanova N."/>
            <person name="Pagani I."/>
            <person name="Vogl K."/>
            <person name="Liu Z."/>
            <person name="Overmann J."/>
            <person name="Frigaard N.-U."/>
            <person name="Bryant D."/>
            <person name="Woyke T."/>
        </authorList>
    </citation>
    <scope>NUCLEOTIDE SEQUENCE [LARGE SCALE GENOMIC DNA]</scope>
    <source>
        <strain evidence="6 7">970</strain>
    </source>
</reference>
<dbReference type="NCBIfam" id="TIGR00254">
    <property type="entry name" value="GGDEF"/>
    <property type="match status" value="1"/>
</dbReference>
<dbReference type="STRING" id="631362.Thi970DRAFT_03981"/>
<dbReference type="PROSITE" id="PS50110">
    <property type="entry name" value="RESPONSE_REGULATORY"/>
    <property type="match status" value="1"/>
</dbReference>
<dbReference type="AlphaFoldDB" id="H8Z4U5"/>
<dbReference type="PANTHER" id="PTHR45138">
    <property type="entry name" value="REGULATORY COMPONENTS OF SENSORY TRANSDUCTION SYSTEM"/>
    <property type="match status" value="1"/>
</dbReference>
<dbReference type="SUPFAM" id="SSF52172">
    <property type="entry name" value="CheY-like"/>
    <property type="match status" value="1"/>
</dbReference>
<evidence type="ECO:0000256" key="3">
    <source>
        <dbReference type="PROSITE-ProRule" id="PRU00169"/>
    </source>
</evidence>
<dbReference type="Proteomes" id="UP000002964">
    <property type="component" value="Unassembled WGS sequence"/>
</dbReference>
<sequence length="316" mass="34432">MLKDSSKLLNCHLGGAEGIMRSMTSYSVLFVEDNEEDYLQVNALLEQIPGTEYRVRWARTVEDAETLVVESDPQAFDLCLVGDHAGEGAGIRFISAHSADIEFPPMIFLADQADADIDQAALDAGAMDYLHKSELSLSLVERSIRYCVAQHATKQELVKLATIDPLTGILNRRALYDLGDKEFDRATRYGHPLSLLLIAVDRFKDVNGTFGHEVGDKALHSVVATVLAAIRETDVFGRFGGSEFLLILPHTDVGGASLLAERIKDGVKKQPIMQGSAVIELSVSCGVSATSEQAGFFDELVVCADRALYQDKPTVV</sequence>
<dbReference type="GO" id="GO:0043709">
    <property type="term" value="P:cell adhesion involved in single-species biofilm formation"/>
    <property type="evidence" value="ECO:0007669"/>
    <property type="project" value="TreeGrafter"/>
</dbReference>
<dbReference type="PROSITE" id="PS50887">
    <property type="entry name" value="GGDEF"/>
    <property type="match status" value="1"/>
</dbReference>
<dbReference type="SMART" id="SM00267">
    <property type="entry name" value="GGDEF"/>
    <property type="match status" value="1"/>
</dbReference>
<comment type="catalytic activity">
    <reaction evidence="2">
        <text>2 GTP = 3',3'-c-di-GMP + 2 diphosphate</text>
        <dbReference type="Rhea" id="RHEA:24898"/>
        <dbReference type="ChEBI" id="CHEBI:33019"/>
        <dbReference type="ChEBI" id="CHEBI:37565"/>
        <dbReference type="ChEBI" id="CHEBI:58805"/>
        <dbReference type="EC" id="2.7.7.65"/>
    </reaction>
</comment>
<dbReference type="Gene3D" id="3.30.70.270">
    <property type="match status" value="1"/>
</dbReference>
<dbReference type="GO" id="GO:0052621">
    <property type="term" value="F:diguanylate cyclase activity"/>
    <property type="evidence" value="ECO:0007669"/>
    <property type="project" value="UniProtKB-EC"/>
</dbReference>
<feature type="domain" description="GGDEF" evidence="5">
    <location>
        <begin position="191"/>
        <end position="316"/>
    </location>
</feature>
<dbReference type="InterPro" id="IPR043128">
    <property type="entry name" value="Rev_trsase/Diguanyl_cyclase"/>
</dbReference>